<dbReference type="UniPathway" id="UPA00973"/>
<feature type="binding site" evidence="17">
    <location>
        <position position="238"/>
    </location>
    <ligand>
        <name>UDP-N-acetyl-alpha-D-glucosamine</name>
        <dbReference type="ChEBI" id="CHEBI:57705"/>
    </ligand>
</feature>
<reference evidence="20 21" key="1">
    <citation type="submission" date="2017-08" db="EMBL/GenBank/DDBJ databases">
        <title>The complete genome sequence of Nocardiopsis gilva YIM 90087.</title>
        <authorList>
            <person name="Yin M."/>
            <person name="Tang S."/>
        </authorList>
    </citation>
    <scope>NUCLEOTIDE SEQUENCE [LARGE SCALE GENOMIC DNA]</scope>
    <source>
        <strain evidence="20 21">YIM 90087</strain>
    </source>
</reference>
<dbReference type="KEGG" id="ngv:CDO52_06395"/>
<dbReference type="GO" id="GO:0000287">
    <property type="term" value="F:magnesium ion binding"/>
    <property type="evidence" value="ECO:0007669"/>
    <property type="project" value="UniProtKB-UniRule"/>
</dbReference>
<dbReference type="CDD" id="cd03353">
    <property type="entry name" value="LbH_GlmU_C"/>
    <property type="match status" value="1"/>
</dbReference>
<keyword evidence="21" id="KW-1185">Reference proteome</keyword>
<feature type="region of interest" description="N-acetyltransferase" evidence="17">
    <location>
        <begin position="262"/>
        <end position="483"/>
    </location>
</feature>
<dbReference type="InterPro" id="IPR050065">
    <property type="entry name" value="GlmU-like"/>
</dbReference>
<feature type="binding site" evidence="17">
    <location>
        <begin position="12"/>
        <end position="15"/>
    </location>
    <ligand>
        <name>UDP-N-acetyl-alpha-D-glucosamine</name>
        <dbReference type="ChEBI" id="CHEBI:57705"/>
    </ligand>
</feature>
<keyword evidence="11 17" id="KW-0511">Multifunctional enzyme</keyword>
<feature type="binding site" evidence="17">
    <location>
        <position position="433"/>
    </location>
    <ligand>
        <name>acetyl-CoA</name>
        <dbReference type="ChEBI" id="CHEBI:57288"/>
    </ligand>
</feature>
<dbReference type="Pfam" id="PF12804">
    <property type="entry name" value="NTP_transf_3"/>
    <property type="match status" value="1"/>
</dbReference>
<proteinExistence type="inferred from homology"/>
<dbReference type="EC" id="2.3.1.157" evidence="17"/>
<keyword evidence="7 17" id="KW-0677">Repeat</keyword>
<evidence type="ECO:0000256" key="5">
    <source>
        <dbReference type="ARBA" id="ARBA00022695"/>
    </source>
</evidence>
<evidence type="ECO:0000256" key="1">
    <source>
        <dbReference type="ARBA" id="ARBA00007707"/>
    </source>
</evidence>
<dbReference type="AlphaFoldDB" id="A0A223S2V8"/>
<comment type="similarity">
    <text evidence="1 17">In the C-terminal section; belongs to the transferase hexapeptide repeat family.</text>
</comment>
<comment type="subcellular location">
    <subcellularLocation>
        <location evidence="17">Cytoplasm</location>
    </subcellularLocation>
</comment>
<feature type="binding site" evidence="17">
    <location>
        <position position="165"/>
    </location>
    <ligand>
        <name>UDP-N-acetyl-alpha-D-glucosamine</name>
        <dbReference type="ChEBI" id="CHEBI:57705"/>
    </ligand>
</feature>
<evidence type="ECO:0000256" key="9">
    <source>
        <dbReference type="ARBA" id="ARBA00022960"/>
    </source>
</evidence>
<evidence type="ECO:0000256" key="14">
    <source>
        <dbReference type="ARBA" id="ARBA00048247"/>
    </source>
</evidence>
<dbReference type="SUPFAM" id="SSF53448">
    <property type="entry name" value="Nucleotide-diphospho-sugar transferases"/>
    <property type="match status" value="1"/>
</dbReference>
<accession>A0A223S2V8</accession>
<organism evidence="20 21">
    <name type="scientific">Nocardiopsis gilva YIM 90087</name>
    <dbReference type="NCBI Taxonomy" id="1235441"/>
    <lineage>
        <taxon>Bacteria</taxon>
        <taxon>Bacillati</taxon>
        <taxon>Actinomycetota</taxon>
        <taxon>Actinomycetes</taxon>
        <taxon>Streptosporangiales</taxon>
        <taxon>Nocardiopsidaceae</taxon>
        <taxon>Nocardiopsis</taxon>
    </lineage>
</organism>
<feature type="binding site" evidence="17">
    <location>
        <begin position="84"/>
        <end position="85"/>
    </location>
    <ligand>
        <name>UDP-N-acetyl-alpha-D-glucosamine</name>
        <dbReference type="ChEBI" id="CHEBI:57705"/>
    </ligand>
</feature>
<keyword evidence="8 17" id="KW-0460">Magnesium</keyword>
<feature type="binding site" evidence="17">
    <location>
        <position position="180"/>
    </location>
    <ligand>
        <name>UDP-N-acetyl-alpha-D-glucosamine</name>
        <dbReference type="ChEBI" id="CHEBI:57705"/>
    </ligand>
</feature>
<dbReference type="EC" id="2.7.7.23" evidence="17"/>
<keyword evidence="3 17" id="KW-0963">Cytoplasm</keyword>
<comment type="function">
    <text evidence="16 17">Catalyzes the last two sequential reactions in the de novo biosynthetic pathway for UDP-N-acetylglucosamine (UDP-GlcNAc). The C-terminal domain catalyzes the transfer of acetyl group from acetyl coenzyme A to glucosamine-1-phosphate (GlcN-1-P) to produce N-acetylglucosamine-1-phosphate (GlcNAc-1-P), which is converted into UDP-GlcNAc by the transfer of uridine 5-monophosphate (from uridine 5-triphosphate), a reaction catalyzed by the N-terminal domain.</text>
</comment>
<feature type="binding site" evidence="17">
    <location>
        <begin position="111"/>
        <end position="113"/>
    </location>
    <ligand>
        <name>UDP-N-acetyl-alpha-D-glucosamine</name>
        <dbReference type="ChEBI" id="CHEBI:57705"/>
    </ligand>
</feature>
<comment type="caution">
    <text evidence="17">Lacks conserved residue(s) required for the propagation of feature annotation.</text>
</comment>
<feature type="binding site" evidence="17">
    <location>
        <begin position="396"/>
        <end position="397"/>
    </location>
    <ligand>
        <name>acetyl-CoA</name>
        <dbReference type="ChEBI" id="CHEBI:57288"/>
    </ligand>
</feature>
<feature type="binding site" evidence="17">
    <location>
        <position position="79"/>
    </location>
    <ligand>
        <name>UDP-N-acetyl-alpha-D-glucosamine</name>
        <dbReference type="ChEBI" id="CHEBI:57705"/>
    </ligand>
</feature>
<feature type="binding site" evidence="17">
    <location>
        <position position="415"/>
    </location>
    <ligand>
        <name>acetyl-CoA</name>
        <dbReference type="ChEBI" id="CHEBI:57288"/>
    </ligand>
</feature>
<feature type="region of interest" description="Linker" evidence="17">
    <location>
        <begin position="241"/>
        <end position="261"/>
    </location>
</feature>
<feature type="binding site" evidence="17">
    <location>
        <position position="361"/>
    </location>
    <ligand>
        <name>UDP-N-acetyl-alpha-D-glucosamine</name>
        <dbReference type="ChEBI" id="CHEBI:57705"/>
    </ligand>
</feature>
<sequence length="483" mass="50666">MSVSRPAAVIVLAAGEGTRMKSRLPKVLHEICGRSMLGHVLAAADGLGPERTMVVVGHGREQVTQHLKDTAPQVGTALQEQQNGTGHAVRMAVEELKTQGVAPTGTVVLAYGDTPLLRAETLSDLVAAHEAAGNAVTVLSAKVPDPTGYGRVVRDAEGAFTEIVEHADATEEQRAVDEINSGMYAFDGALLADVVNRLSTDNAKGEEYITDAVAILRGDGHRVDAAIARDWVEIQGVNDRVQLAEARRLLNDRLLTALMREGVTVVDPATTWVDAEVRVGRDTVIEPQTQLKGRTTIGEGAHVGPGALLTDTTLGDDAVVCHAVANEAQIGAGASVGPYAYLRPGAVLEATTKVGTFVEVKNSTVGEGSKVPHLTYVGDADIGTGVNIGASSVFVNYDGVNKHRTIIGDHARTGSDNMFVAPVKVGDGAYTGAGTVVREDVPPGALAVSAGSQRNIEGWVRRKRPGTSAAEAARRADEDDQRR</sequence>
<comment type="pathway">
    <text evidence="17">Nucleotide-sugar biosynthesis; UDP-N-acetyl-alpha-D-glucosamine biosynthesis; UDP-N-acetyl-alpha-D-glucosamine from N-acetyl-alpha-D-glucosamine 1-phosphate: step 1/1.</text>
</comment>
<evidence type="ECO:0000256" key="2">
    <source>
        <dbReference type="ARBA" id="ARBA00007947"/>
    </source>
</evidence>
<gene>
    <name evidence="17 20" type="primary">glmU</name>
    <name evidence="20" type="ORF">CDO52_06395</name>
</gene>
<dbReference type="GO" id="GO:0005737">
    <property type="term" value="C:cytoplasm"/>
    <property type="evidence" value="ECO:0007669"/>
    <property type="project" value="UniProtKB-SubCell"/>
</dbReference>
<dbReference type="SUPFAM" id="SSF51161">
    <property type="entry name" value="Trimeric LpxA-like enzymes"/>
    <property type="match status" value="1"/>
</dbReference>
<comment type="pathway">
    <text evidence="17">Bacterial outer membrane biogenesis; LPS lipid A biosynthesis.</text>
</comment>
<comment type="similarity">
    <text evidence="2 17">In the N-terminal section; belongs to the N-acetylglucosamine-1-phosphate uridyltransferase family.</text>
</comment>
<dbReference type="GO" id="GO:0009252">
    <property type="term" value="P:peptidoglycan biosynthetic process"/>
    <property type="evidence" value="ECO:0007669"/>
    <property type="project" value="UniProtKB-UniRule"/>
</dbReference>
<dbReference type="Gene3D" id="2.160.10.10">
    <property type="entry name" value="Hexapeptide repeat proteins"/>
    <property type="match status" value="1"/>
</dbReference>
<comment type="catalytic activity">
    <reaction evidence="14 17">
        <text>alpha-D-glucosamine 1-phosphate + acetyl-CoA = N-acetyl-alpha-D-glucosamine 1-phosphate + CoA + H(+)</text>
        <dbReference type="Rhea" id="RHEA:13725"/>
        <dbReference type="ChEBI" id="CHEBI:15378"/>
        <dbReference type="ChEBI" id="CHEBI:57287"/>
        <dbReference type="ChEBI" id="CHEBI:57288"/>
        <dbReference type="ChEBI" id="CHEBI:57776"/>
        <dbReference type="ChEBI" id="CHEBI:58516"/>
        <dbReference type="EC" id="2.3.1.157"/>
    </reaction>
</comment>
<dbReference type="InterPro" id="IPR029044">
    <property type="entry name" value="Nucleotide-diphossugar_trans"/>
</dbReference>
<dbReference type="GO" id="GO:0019134">
    <property type="term" value="F:glucosamine-1-phosphate N-acetyltransferase activity"/>
    <property type="evidence" value="ECO:0007669"/>
    <property type="project" value="UniProtKB-UniRule"/>
</dbReference>
<dbReference type="InterPro" id="IPR005882">
    <property type="entry name" value="Bifunctional_GlmU"/>
</dbReference>
<evidence type="ECO:0000259" key="19">
    <source>
        <dbReference type="Pfam" id="PF12804"/>
    </source>
</evidence>
<dbReference type="NCBIfam" id="NF010932">
    <property type="entry name" value="PRK14352.1"/>
    <property type="match status" value="1"/>
</dbReference>
<feature type="binding site" evidence="17">
    <location>
        <position position="238"/>
    </location>
    <ligand>
        <name>Mg(2+)</name>
        <dbReference type="ChEBI" id="CHEBI:18420"/>
    </ligand>
</feature>
<keyword evidence="13 17" id="KW-0961">Cell wall biogenesis/degradation</keyword>
<dbReference type="NCBIfam" id="NF010934">
    <property type="entry name" value="PRK14354.1"/>
    <property type="match status" value="1"/>
</dbReference>
<evidence type="ECO:0000256" key="3">
    <source>
        <dbReference type="ARBA" id="ARBA00022490"/>
    </source>
</evidence>
<dbReference type="UniPathway" id="UPA00113">
    <property type="reaction ID" value="UER00532"/>
</dbReference>
<dbReference type="InterPro" id="IPR011004">
    <property type="entry name" value="Trimer_LpxA-like_sf"/>
</dbReference>
<keyword evidence="6 17" id="KW-0479">Metal-binding</keyword>
<feature type="binding site" evidence="17">
    <location>
        <position position="387"/>
    </location>
    <ligand>
        <name>UDP-N-acetyl-alpha-D-glucosamine</name>
        <dbReference type="ChEBI" id="CHEBI:57705"/>
    </ligand>
</feature>
<evidence type="ECO:0000256" key="4">
    <source>
        <dbReference type="ARBA" id="ARBA00022679"/>
    </source>
</evidence>
<keyword evidence="9 17" id="KW-0133">Cell shape</keyword>
<dbReference type="Proteomes" id="UP000215005">
    <property type="component" value="Chromosome"/>
</dbReference>
<keyword evidence="10 17" id="KW-0573">Peptidoglycan synthesis</keyword>
<dbReference type="GO" id="GO:0071555">
    <property type="term" value="P:cell wall organization"/>
    <property type="evidence" value="ECO:0007669"/>
    <property type="project" value="UniProtKB-KW"/>
</dbReference>
<feature type="binding site" evidence="17">
    <location>
        <position position="26"/>
    </location>
    <ligand>
        <name>UDP-N-acetyl-alpha-D-glucosamine</name>
        <dbReference type="ChEBI" id="CHEBI:57705"/>
    </ligand>
</feature>
<dbReference type="PANTHER" id="PTHR43584">
    <property type="entry name" value="NUCLEOTIDYL TRANSFERASE"/>
    <property type="match status" value="1"/>
</dbReference>
<evidence type="ECO:0000256" key="11">
    <source>
        <dbReference type="ARBA" id="ARBA00023268"/>
    </source>
</evidence>
<feature type="binding site" evidence="17">
    <location>
        <position position="376"/>
    </location>
    <ligand>
        <name>UDP-N-acetyl-alpha-D-glucosamine</name>
        <dbReference type="ChEBI" id="CHEBI:57705"/>
    </ligand>
</feature>
<feature type="binding site" evidence="17">
    <location>
        <position position="113"/>
    </location>
    <ligand>
        <name>Mg(2+)</name>
        <dbReference type="ChEBI" id="CHEBI:18420"/>
    </ligand>
</feature>
<keyword evidence="12 17" id="KW-0012">Acyltransferase</keyword>
<dbReference type="RefSeq" id="WP_017619951.1">
    <property type="nucleotide sequence ID" value="NZ_ANBG01000282.1"/>
</dbReference>
<evidence type="ECO:0000256" key="12">
    <source>
        <dbReference type="ARBA" id="ARBA00023315"/>
    </source>
</evidence>
<dbReference type="GO" id="GO:0000902">
    <property type="term" value="P:cell morphogenesis"/>
    <property type="evidence" value="ECO:0007669"/>
    <property type="project" value="UniProtKB-UniRule"/>
</dbReference>
<feature type="domain" description="MobA-like NTP transferase" evidence="19">
    <location>
        <begin position="9"/>
        <end position="156"/>
    </location>
</feature>
<name>A0A223S2V8_9ACTN</name>
<evidence type="ECO:0000313" key="21">
    <source>
        <dbReference type="Proteomes" id="UP000215005"/>
    </source>
</evidence>
<dbReference type="GO" id="GO:0008360">
    <property type="term" value="P:regulation of cell shape"/>
    <property type="evidence" value="ECO:0007669"/>
    <property type="project" value="UniProtKB-KW"/>
</dbReference>
<evidence type="ECO:0000256" key="7">
    <source>
        <dbReference type="ARBA" id="ARBA00022737"/>
    </source>
</evidence>
<dbReference type="GO" id="GO:0003977">
    <property type="term" value="F:UDP-N-acetylglucosamine diphosphorylase activity"/>
    <property type="evidence" value="ECO:0007669"/>
    <property type="project" value="UniProtKB-UniRule"/>
</dbReference>
<evidence type="ECO:0000256" key="13">
    <source>
        <dbReference type="ARBA" id="ARBA00023316"/>
    </source>
</evidence>
<feature type="active site" description="Proton acceptor" evidence="17">
    <location>
        <position position="373"/>
    </location>
</feature>
<dbReference type="NCBIfam" id="TIGR01173">
    <property type="entry name" value="glmU"/>
    <property type="match status" value="1"/>
</dbReference>
<dbReference type="EMBL" id="CP022753">
    <property type="protein sequence ID" value="ASU82465.1"/>
    <property type="molecule type" value="Genomic_DNA"/>
</dbReference>
<dbReference type="CDD" id="cd02540">
    <property type="entry name" value="GT2_GlmU_N_bac"/>
    <property type="match status" value="1"/>
</dbReference>
<feature type="region of interest" description="Disordered" evidence="18">
    <location>
        <begin position="459"/>
        <end position="483"/>
    </location>
</feature>
<dbReference type="InterPro" id="IPR025877">
    <property type="entry name" value="MobA-like_NTP_Trfase"/>
</dbReference>
<dbReference type="Gene3D" id="3.90.550.10">
    <property type="entry name" value="Spore Coat Polysaccharide Biosynthesis Protein SpsA, Chain A"/>
    <property type="match status" value="1"/>
</dbReference>
<dbReference type="HAMAP" id="MF_01631">
    <property type="entry name" value="GlmU"/>
    <property type="match status" value="1"/>
</dbReference>
<feature type="binding site" evidence="17">
    <location>
        <position position="390"/>
    </location>
    <ligand>
        <name>acetyl-CoA</name>
        <dbReference type="ChEBI" id="CHEBI:57288"/>
    </ligand>
</feature>
<evidence type="ECO:0000256" key="15">
    <source>
        <dbReference type="ARBA" id="ARBA00048493"/>
    </source>
</evidence>
<evidence type="ECO:0000256" key="8">
    <source>
        <dbReference type="ARBA" id="ARBA00022842"/>
    </source>
</evidence>
<feature type="region of interest" description="Pyrophosphorylase" evidence="17">
    <location>
        <begin position="1"/>
        <end position="240"/>
    </location>
</feature>
<dbReference type="GO" id="GO:0016020">
    <property type="term" value="C:membrane"/>
    <property type="evidence" value="ECO:0007669"/>
    <property type="project" value="GOC"/>
</dbReference>
<keyword evidence="5 17" id="KW-0548">Nucleotidyltransferase</keyword>
<evidence type="ECO:0000256" key="16">
    <source>
        <dbReference type="ARBA" id="ARBA00049628"/>
    </source>
</evidence>
<evidence type="ECO:0000256" key="6">
    <source>
        <dbReference type="ARBA" id="ARBA00022723"/>
    </source>
</evidence>
<dbReference type="OrthoDB" id="9775031at2"/>
<dbReference type="GO" id="GO:0009245">
    <property type="term" value="P:lipid A biosynthetic process"/>
    <property type="evidence" value="ECO:0007669"/>
    <property type="project" value="UniProtKB-UniRule"/>
</dbReference>
<dbReference type="GO" id="GO:0006048">
    <property type="term" value="P:UDP-N-acetylglucosamine biosynthetic process"/>
    <property type="evidence" value="ECO:0007669"/>
    <property type="project" value="UniProtKB-UniPathway"/>
</dbReference>
<keyword evidence="4 17" id="KW-0808">Transferase</keyword>
<comment type="cofactor">
    <cofactor evidence="17">
        <name>Mg(2+)</name>
        <dbReference type="ChEBI" id="CHEBI:18420"/>
    </cofactor>
    <text evidence="17">Binds 1 Mg(2+) ion per subunit.</text>
</comment>
<dbReference type="PANTHER" id="PTHR43584:SF3">
    <property type="entry name" value="BIFUNCTIONAL PROTEIN GLMU"/>
    <property type="match status" value="1"/>
</dbReference>
<comment type="pathway">
    <text evidence="17">Nucleotide-sugar biosynthesis; UDP-N-acetyl-alpha-D-glucosamine biosynthesis; N-acetyl-alpha-D-glucosamine 1-phosphate from alpha-D-glucosamine 6-phosphate (route II): step 2/2.</text>
</comment>
<feature type="binding site" evidence="17">
    <location>
        <position position="150"/>
    </location>
    <ligand>
        <name>UDP-N-acetyl-alpha-D-glucosamine</name>
        <dbReference type="ChEBI" id="CHEBI:57705"/>
    </ligand>
</feature>
<evidence type="ECO:0000256" key="10">
    <source>
        <dbReference type="ARBA" id="ARBA00022984"/>
    </source>
</evidence>
<feature type="compositionally biased region" description="Basic and acidic residues" evidence="18">
    <location>
        <begin position="472"/>
        <end position="483"/>
    </location>
</feature>
<evidence type="ECO:0000256" key="18">
    <source>
        <dbReference type="SAM" id="MobiDB-lite"/>
    </source>
</evidence>
<comment type="subunit">
    <text evidence="17">Homotrimer.</text>
</comment>
<evidence type="ECO:0000313" key="20">
    <source>
        <dbReference type="EMBL" id="ASU82465.1"/>
    </source>
</evidence>
<evidence type="ECO:0000256" key="17">
    <source>
        <dbReference type="HAMAP-Rule" id="MF_01631"/>
    </source>
</evidence>
<dbReference type="InterPro" id="IPR038009">
    <property type="entry name" value="GlmU_C_LbH"/>
</dbReference>
<comment type="catalytic activity">
    <reaction evidence="15 17">
        <text>N-acetyl-alpha-D-glucosamine 1-phosphate + UTP + H(+) = UDP-N-acetyl-alpha-D-glucosamine + diphosphate</text>
        <dbReference type="Rhea" id="RHEA:13509"/>
        <dbReference type="ChEBI" id="CHEBI:15378"/>
        <dbReference type="ChEBI" id="CHEBI:33019"/>
        <dbReference type="ChEBI" id="CHEBI:46398"/>
        <dbReference type="ChEBI" id="CHEBI:57705"/>
        <dbReference type="ChEBI" id="CHEBI:57776"/>
        <dbReference type="EC" id="2.7.7.23"/>
    </reaction>
</comment>
<protein>
    <recommendedName>
        <fullName evidence="17">Bifunctional protein GlmU</fullName>
    </recommendedName>
    <domain>
        <recommendedName>
            <fullName evidence="17">UDP-N-acetylglucosamine pyrophosphorylase</fullName>
            <ecNumber evidence="17">2.7.7.23</ecNumber>
        </recommendedName>
        <alternativeName>
            <fullName evidence="17">N-acetylglucosamine-1-phosphate uridyltransferase</fullName>
        </alternativeName>
    </domain>
    <domain>
        <recommendedName>
            <fullName evidence="17">Glucosamine-1-phosphate N-acetyltransferase</fullName>
            <ecNumber evidence="17">2.3.1.157</ecNumber>
        </recommendedName>
    </domain>
</protein>
<feature type="binding site" evidence="17">
    <location>
        <position position="343"/>
    </location>
    <ligand>
        <name>UDP-N-acetyl-alpha-D-glucosamine</name>
        <dbReference type="ChEBI" id="CHEBI:57705"/>
    </ligand>
</feature>